<dbReference type="InterPro" id="IPR001320">
    <property type="entry name" value="Iontro_rcpt_C"/>
</dbReference>
<keyword evidence="8" id="KW-0325">Glycoprotein</keyword>
<feature type="domain" description="Ionotropic glutamate receptor C-terminal" evidence="9">
    <location>
        <begin position="333"/>
        <end position="598"/>
    </location>
</feature>
<keyword evidence="11" id="KW-1185">Reference proteome</keyword>
<gene>
    <name evidence="10" type="primary">5563636</name>
</gene>
<dbReference type="OrthoDB" id="8182981at2759"/>
<evidence type="ECO:0000256" key="4">
    <source>
        <dbReference type="ARBA" id="ARBA00022692"/>
    </source>
</evidence>
<dbReference type="AlphaFoldDB" id="A0A6I8T2V6"/>
<dbReference type="Proteomes" id="UP000008820">
    <property type="component" value="Chromosome 3"/>
</dbReference>
<evidence type="ECO:0000259" key="9">
    <source>
        <dbReference type="Pfam" id="PF00060"/>
    </source>
</evidence>
<evidence type="ECO:0000313" key="10">
    <source>
        <dbReference type="EnsemblMetazoa" id="AAEL000063-PB"/>
    </source>
</evidence>
<dbReference type="InterPro" id="IPR052192">
    <property type="entry name" value="Insect_Ionotropic_Sensory_Rcpt"/>
</dbReference>
<dbReference type="Gene3D" id="3.40.190.10">
    <property type="entry name" value="Periplasmic binding protein-like II"/>
    <property type="match status" value="1"/>
</dbReference>
<dbReference type="GO" id="GO:0005886">
    <property type="term" value="C:plasma membrane"/>
    <property type="evidence" value="ECO:0007669"/>
    <property type="project" value="UniProtKB-SubCell"/>
</dbReference>
<evidence type="ECO:0000256" key="3">
    <source>
        <dbReference type="ARBA" id="ARBA00022475"/>
    </source>
</evidence>
<dbReference type="PANTHER" id="PTHR42643">
    <property type="entry name" value="IONOTROPIC RECEPTOR 20A-RELATED"/>
    <property type="match status" value="1"/>
</dbReference>
<keyword evidence="7" id="KW-0675">Receptor</keyword>
<evidence type="ECO:0000256" key="2">
    <source>
        <dbReference type="ARBA" id="ARBA00008685"/>
    </source>
</evidence>
<evidence type="ECO:0000256" key="8">
    <source>
        <dbReference type="ARBA" id="ARBA00023180"/>
    </source>
</evidence>
<evidence type="ECO:0000256" key="5">
    <source>
        <dbReference type="ARBA" id="ARBA00022989"/>
    </source>
</evidence>
<dbReference type="GO" id="GO:0050906">
    <property type="term" value="P:detection of stimulus involved in sensory perception"/>
    <property type="evidence" value="ECO:0007669"/>
    <property type="project" value="UniProtKB-ARBA"/>
</dbReference>
<dbReference type="PANTHER" id="PTHR42643:SF40">
    <property type="entry name" value="IONOTROPIC RECEPTOR 41A-RELATED"/>
    <property type="match status" value="1"/>
</dbReference>
<keyword evidence="6" id="KW-0472">Membrane</keyword>
<dbReference type="GO" id="GO:0015276">
    <property type="term" value="F:ligand-gated monoatomic ion channel activity"/>
    <property type="evidence" value="ECO:0007669"/>
    <property type="project" value="InterPro"/>
</dbReference>
<dbReference type="InParanoid" id="A0A6I8T2V6"/>
<keyword evidence="3" id="KW-1003">Cell membrane</keyword>
<organism evidence="10 11">
    <name type="scientific">Aedes aegypti</name>
    <name type="common">Yellowfever mosquito</name>
    <name type="synonym">Culex aegypti</name>
    <dbReference type="NCBI Taxonomy" id="7159"/>
    <lineage>
        <taxon>Eukaryota</taxon>
        <taxon>Metazoa</taxon>
        <taxon>Ecdysozoa</taxon>
        <taxon>Arthropoda</taxon>
        <taxon>Hexapoda</taxon>
        <taxon>Insecta</taxon>
        <taxon>Pterygota</taxon>
        <taxon>Neoptera</taxon>
        <taxon>Endopterygota</taxon>
        <taxon>Diptera</taxon>
        <taxon>Nematocera</taxon>
        <taxon>Culicoidea</taxon>
        <taxon>Culicidae</taxon>
        <taxon>Culicinae</taxon>
        <taxon>Aedini</taxon>
        <taxon>Aedes</taxon>
        <taxon>Stegomyia</taxon>
    </lineage>
</organism>
<comment type="subcellular location">
    <subcellularLocation>
        <location evidence="1">Cell membrane</location>
        <topology evidence="1">Multi-pass membrane protein</topology>
    </subcellularLocation>
</comment>
<reference evidence="10" key="2">
    <citation type="submission" date="2020-05" db="UniProtKB">
        <authorList>
            <consortium name="EnsemblMetazoa"/>
        </authorList>
    </citation>
    <scope>IDENTIFICATION</scope>
    <source>
        <strain evidence="10">LVP_AGWG</strain>
    </source>
</reference>
<comment type="similarity">
    <text evidence="2">Belongs to the glutamate-gated ion channel (TC 1.A.10.1) family.</text>
</comment>
<keyword evidence="4" id="KW-0812">Transmembrane</keyword>
<evidence type="ECO:0000256" key="6">
    <source>
        <dbReference type="ARBA" id="ARBA00023136"/>
    </source>
</evidence>
<dbReference type="EnsemblMetazoa" id="AAEL000063-RB">
    <property type="protein sequence ID" value="AAEL000063-PB"/>
    <property type="gene ID" value="AAEL000063"/>
</dbReference>
<reference evidence="10 11" key="1">
    <citation type="submission" date="2017-06" db="EMBL/GenBank/DDBJ databases">
        <title>Aedes aegypti genome working group (AGWG) sequencing and assembly.</title>
        <authorList>
            <consortium name="Aedes aegypti Genome Working Group (AGWG)"/>
            <person name="Matthews B.J."/>
        </authorList>
    </citation>
    <scope>NUCLEOTIDE SEQUENCE [LARGE SCALE GENOMIC DNA]</scope>
    <source>
        <strain evidence="10 11">LVP_AGWG</strain>
    </source>
</reference>
<name>A0A6I8T2V6_AEDAE</name>
<dbReference type="Gene3D" id="1.10.287.70">
    <property type="match status" value="1"/>
</dbReference>
<sequence>MEQLERETVKFWNYYGDILNDASFTNITGIYTVCLLIGNLIHHLPISEILSGIPYIVIRLEDIGQSNSTHNTLLTSIESGCNTFIVQHYVVLDFLNIFLEIHDQANYRNPNKYVILLMEDRGSEGLLDSMRKHPSIWEIMNLLILLPSDERPLVELLSHRFVDTKKGFEWNLVDRYHTQRRSFEFESELFPDKTLNLRGRPIRLATFNINPHIFLSSDDARNTEIRLGNQSYSMDGLHGILLVDFCRRRNCTVDLVVDSKNMWGVIHPNRTGNGIIGNLVERRADIGLGAISSWYHCYSFLTFSSPVQRGGVTCLTPKPNLLPRWKIVAMVFLTSVYLIIFGTFMCSVIIYTIIFQCSRKKPLENSVVWNAFNVFAVFLLQSTNNIRNRSVSETVLSVALLLFSLNIAAIYSGKYASLRTIPLYEKEVNSLEDLAESGIPWLQAHEAWTYSLLLSKNPAVMKLVSHFKVYPAPKLHQIADQGGSAFAMGRLHNGHLMLGDWINSGNIHNYQLMRGDLYYEHEVAMATKTWPLIEKFNELLHLTASGLLLRVQELRIMYQHNDYYVQTGALSSHEREPYQPKALAVEDVFGGLIVLGCGSLCAGVTFVIEVWLYNSQKQVSTTN</sequence>
<protein>
    <recommendedName>
        <fullName evidence="9">Ionotropic glutamate receptor C-terminal domain-containing protein</fullName>
    </recommendedName>
</protein>
<dbReference type="SUPFAM" id="SSF53850">
    <property type="entry name" value="Periplasmic binding protein-like II"/>
    <property type="match status" value="1"/>
</dbReference>
<evidence type="ECO:0000256" key="1">
    <source>
        <dbReference type="ARBA" id="ARBA00004651"/>
    </source>
</evidence>
<keyword evidence="5" id="KW-1133">Transmembrane helix</keyword>
<proteinExistence type="inferred from homology"/>
<accession>A0A6I8T2V6</accession>
<evidence type="ECO:0000313" key="11">
    <source>
        <dbReference type="Proteomes" id="UP000008820"/>
    </source>
</evidence>
<evidence type="ECO:0000256" key="7">
    <source>
        <dbReference type="ARBA" id="ARBA00023170"/>
    </source>
</evidence>
<dbReference type="Pfam" id="PF00060">
    <property type="entry name" value="Lig_chan"/>
    <property type="match status" value="1"/>
</dbReference>